<evidence type="ECO:0000313" key="3">
    <source>
        <dbReference type="EMBL" id="PVU96619.1"/>
    </source>
</evidence>
<comment type="caution">
    <text evidence="3">The sequence shown here is derived from an EMBL/GenBank/DDBJ whole genome shotgun (WGS) entry which is preliminary data.</text>
</comment>
<sequence length="457" mass="52507">MNMIKKKSKIESTLSNVKNDPTQIGTIYYIVNNDFQKAEEAVNVLKRKIFGLENGVFKPKKSKVSTEQTYLMIWEYLLEYSEFVKKATLSEQGLQDIEDIFKNDEIKFYLKKPFLSMIGTWVYLFETELRIRSSLENVIFDAKNRYGMIPKYKYFPSRPLFLQMKPEVEQALSIMMVNEKNQTGEGYTIDRAPHFGNQPLNQNNASGSAYFPNNMFMPNKFMTNNNTLSEAYLSQAVADSEKSISMCQMMDEILFTLDSLDNLENNEAINDLVSQIKIEKNKIMEYMGLIDGSHEPVLGKLLKANDMIIDTLDKYNGAVEEFFMEKAKANSLTNSNSPENSQEMSRSPMFNSFGMSHYNDDLMVFDDQYHNSNEAGPSRSPNRSKSPFLEFRQQSTHDNSHFQLPPNKETTNYLNTINSDQYGTVEHRNDGGASTEYPTINPNQSFNNNDEASKNNN</sequence>
<name>A0A2T9YWB4_9FUNG</name>
<feature type="domain" description="GAT" evidence="2">
    <location>
        <begin position="231"/>
        <end position="320"/>
    </location>
</feature>
<reference evidence="3 4" key="1">
    <citation type="journal article" date="2018" name="MBio">
        <title>Comparative Genomics Reveals the Core Gene Toolbox for the Fungus-Insect Symbiosis.</title>
        <authorList>
            <person name="Wang Y."/>
            <person name="Stata M."/>
            <person name="Wang W."/>
            <person name="Stajich J.E."/>
            <person name="White M.M."/>
            <person name="Moncalvo J.M."/>
        </authorList>
    </citation>
    <scope>NUCLEOTIDE SEQUENCE [LARGE SCALE GENOMIC DNA]</scope>
    <source>
        <strain evidence="3 4">AUS-77-4</strain>
    </source>
</reference>
<dbReference type="Gene3D" id="1.20.58.160">
    <property type="match status" value="1"/>
</dbReference>
<dbReference type="GO" id="GO:0035091">
    <property type="term" value="F:phosphatidylinositol binding"/>
    <property type="evidence" value="ECO:0007669"/>
    <property type="project" value="InterPro"/>
</dbReference>
<feature type="region of interest" description="Disordered" evidence="1">
    <location>
        <begin position="330"/>
        <end position="352"/>
    </location>
</feature>
<dbReference type="OrthoDB" id="5581387at2759"/>
<evidence type="ECO:0000313" key="4">
    <source>
        <dbReference type="Proteomes" id="UP000245699"/>
    </source>
</evidence>
<dbReference type="Proteomes" id="UP000245699">
    <property type="component" value="Unassembled WGS sequence"/>
</dbReference>
<dbReference type="SUPFAM" id="SSF89009">
    <property type="entry name" value="GAT-like domain"/>
    <property type="match status" value="1"/>
</dbReference>
<organism evidence="3 4">
    <name type="scientific">Furculomyces boomerangus</name>
    <dbReference type="NCBI Taxonomy" id="61424"/>
    <lineage>
        <taxon>Eukaryota</taxon>
        <taxon>Fungi</taxon>
        <taxon>Fungi incertae sedis</taxon>
        <taxon>Zoopagomycota</taxon>
        <taxon>Kickxellomycotina</taxon>
        <taxon>Harpellomycetes</taxon>
        <taxon>Harpellales</taxon>
        <taxon>Harpellaceae</taxon>
        <taxon>Furculomyces</taxon>
    </lineage>
</organism>
<dbReference type="InterPro" id="IPR004152">
    <property type="entry name" value="GAT_dom"/>
</dbReference>
<proteinExistence type="predicted"/>
<protein>
    <recommendedName>
        <fullName evidence="2">GAT domain-containing protein</fullName>
    </recommendedName>
</protein>
<keyword evidence="4" id="KW-1185">Reference proteome</keyword>
<evidence type="ECO:0000256" key="1">
    <source>
        <dbReference type="SAM" id="MobiDB-lite"/>
    </source>
</evidence>
<dbReference type="InterPro" id="IPR038425">
    <property type="entry name" value="GAT_sf"/>
</dbReference>
<feature type="region of interest" description="Disordered" evidence="1">
    <location>
        <begin position="422"/>
        <end position="457"/>
    </location>
</feature>
<dbReference type="PROSITE" id="PS50909">
    <property type="entry name" value="GAT"/>
    <property type="match status" value="1"/>
</dbReference>
<dbReference type="Pfam" id="PF03127">
    <property type="entry name" value="GAT"/>
    <property type="match status" value="1"/>
</dbReference>
<dbReference type="EMBL" id="MBFT01000137">
    <property type="protein sequence ID" value="PVU96619.1"/>
    <property type="molecule type" value="Genomic_DNA"/>
</dbReference>
<gene>
    <name evidence="3" type="ORF">BB559_002319</name>
</gene>
<feature type="compositionally biased region" description="Polar residues" evidence="1">
    <location>
        <begin position="436"/>
        <end position="457"/>
    </location>
</feature>
<dbReference type="GO" id="GO:0043130">
    <property type="term" value="F:ubiquitin binding"/>
    <property type="evidence" value="ECO:0007669"/>
    <property type="project" value="InterPro"/>
</dbReference>
<evidence type="ECO:0000259" key="2">
    <source>
        <dbReference type="PROSITE" id="PS50909"/>
    </source>
</evidence>
<accession>A0A2T9YWB4</accession>
<dbReference type="AlphaFoldDB" id="A0A2T9YWB4"/>